<comment type="catalytic activity">
    <reaction evidence="13">
        <text>[GlcNAc-(1-&gt;4)-Mur2Ac(oyl-L-Ala-gamma-D-Glu-L-Lys-D-Ala-D-Ala)](n)-di-trans,octa-cis-undecaprenyl diphosphate + beta-D-GlcNAc-(1-&gt;4)-Mur2Ac(oyl-L-Ala-gamma-D-Glu-L-Lys-D-Ala-D-Ala)-di-trans,octa-cis-undecaprenyl diphosphate = [GlcNAc-(1-&gt;4)-Mur2Ac(oyl-L-Ala-gamma-D-Glu-L-Lys-D-Ala-D-Ala)](n+1)-di-trans,octa-cis-undecaprenyl diphosphate + di-trans,octa-cis-undecaprenyl diphosphate + H(+)</text>
        <dbReference type="Rhea" id="RHEA:23708"/>
        <dbReference type="Rhea" id="RHEA-COMP:9602"/>
        <dbReference type="Rhea" id="RHEA-COMP:9603"/>
        <dbReference type="ChEBI" id="CHEBI:15378"/>
        <dbReference type="ChEBI" id="CHEBI:58405"/>
        <dbReference type="ChEBI" id="CHEBI:60033"/>
        <dbReference type="ChEBI" id="CHEBI:78435"/>
        <dbReference type="EC" id="2.4.99.28"/>
    </reaction>
</comment>
<dbReference type="GO" id="GO:0008360">
    <property type="term" value="P:regulation of cell shape"/>
    <property type="evidence" value="ECO:0007669"/>
    <property type="project" value="UniProtKB-KW"/>
</dbReference>
<comment type="similarity">
    <text evidence="2">In the N-terminal section; belongs to the glycosyltransferase 51 family.</text>
</comment>
<dbReference type="EMBL" id="FNLM01000034">
    <property type="protein sequence ID" value="SDU73031.1"/>
    <property type="molecule type" value="Genomic_DNA"/>
</dbReference>
<keyword evidence="6" id="KW-0808">Transferase</keyword>
<reference evidence="18 19" key="1">
    <citation type="submission" date="2016-10" db="EMBL/GenBank/DDBJ databases">
        <authorList>
            <person name="de Groot N.N."/>
        </authorList>
    </citation>
    <scope>NUCLEOTIDE SEQUENCE [LARGE SCALE GENOMIC DNA]</scope>
    <source>
        <strain evidence="18 19">DSM 44215</strain>
    </source>
</reference>
<keyword evidence="10" id="KW-0511">Multifunctional enzyme</keyword>
<evidence type="ECO:0000256" key="6">
    <source>
        <dbReference type="ARBA" id="ARBA00022679"/>
    </source>
</evidence>
<evidence type="ECO:0000256" key="1">
    <source>
        <dbReference type="ARBA" id="ARBA00007090"/>
    </source>
</evidence>
<protein>
    <submittedName>
        <fullName evidence="18">Membrane carboxypeptidase (Penicillin-binding protein)</fullName>
    </submittedName>
</protein>
<dbReference type="FunFam" id="1.10.3810.10:FF:000001">
    <property type="entry name" value="Penicillin-binding protein 1A"/>
    <property type="match status" value="1"/>
</dbReference>
<evidence type="ECO:0000256" key="3">
    <source>
        <dbReference type="ARBA" id="ARBA00022645"/>
    </source>
</evidence>
<dbReference type="Gene3D" id="1.10.3810.10">
    <property type="entry name" value="Biosynthetic peptidoglycan transglycosylase-like"/>
    <property type="match status" value="1"/>
</dbReference>
<keyword evidence="15" id="KW-0812">Transmembrane</keyword>
<dbReference type="InterPro" id="IPR023346">
    <property type="entry name" value="Lysozyme-like_dom_sf"/>
</dbReference>
<dbReference type="PANTHER" id="PTHR32282:SF34">
    <property type="entry name" value="PENICILLIN-BINDING PROTEIN 1A"/>
    <property type="match status" value="1"/>
</dbReference>
<feature type="compositionally biased region" description="Low complexity" evidence="14">
    <location>
        <begin position="1"/>
        <end position="19"/>
    </location>
</feature>
<evidence type="ECO:0000313" key="18">
    <source>
        <dbReference type="EMBL" id="SDU73031.1"/>
    </source>
</evidence>
<evidence type="ECO:0000256" key="9">
    <source>
        <dbReference type="ARBA" id="ARBA00022984"/>
    </source>
</evidence>
<dbReference type="InterPro" id="IPR001460">
    <property type="entry name" value="PCN-bd_Tpept"/>
</dbReference>
<evidence type="ECO:0000256" key="5">
    <source>
        <dbReference type="ARBA" id="ARBA00022676"/>
    </source>
</evidence>
<dbReference type="GO" id="GO:0009002">
    <property type="term" value="F:serine-type D-Ala-D-Ala carboxypeptidase activity"/>
    <property type="evidence" value="ECO:0007669"/>
    <property type="project" value="UniProtKB-EC"/>
</dbReference>
<keyword evidence="5" id="KW-0328">Glycosyltransferase</keyword>
<dbReference type="GO" id="GO:0071555">
    <property type="term" value="P:cell wall organization"/>
    <property type="evidence" value="ECO:0007669"/>
    <property type="project" value="UniProtKB-KW"/>
</dbReference>
<keyword evidence="7" id="KW-0378">Hydrolase</keyword>
<evidence type="ECO:0000256" key="13">
    <source>
        <dbReference type="ARBA" id="ARBA00049902"/>
    </source>
</evidence>
<feature type="region of interest" description="Disordered" evidence="14">
    <location>
        <begin position="1"/>
        <end position="33"/>
    </location>
</feature>
<evidence type="ECO:0000256" key="14">
    <source>
        <dbReference type="SAM" id="MobiDB-lite"/>
    </source>
</evidence>
<evidence type="ECO:0000256" key="7">
    <source>
        <dbReference type="ARBA" id="ARBA00022801"/>
    </source>
</evidence>
<dbReference type="GO" id="GO:0030288">
    <property type="term" value="C:outer membrane-bounded periplasmic space"/>
    <property type="evidence" value="ECO:0007669"/>
    <property type="project" value="TreeGrafter"/>
</dbReference>
<dbReference type="GO" id="GO:0008658">
    <property type="term" value="F:penicillin binding"/>
    <property type="evidence" value="ECO:0007669"/>
    <property type="project" value="InterPro"/>
</dbReference>
<evidence type="ECO:0000313" key="19">
    <source>
        <dbReference type="Proteomes" id="UP000183180"/>
    </source>
</evidence>
<accession>A0A1H2KXF0</accession>
<feature type="domain" description="Penicillin-binding protein transpeptidase" evidence="16">
    <location>
        <begin position="376"/>
        <end position="636"/>
    </location>
</feature>
<keyword evidence="4" id="KW-0645">Protease</keyword>
<evidence type="ECO:0000256" key="4">
    <source>
        <dbReference type="ARBA" id="ARBA00022670"/>
    </source>
</evidence>
<keyword evidence="9" id="KW-0573">Peptidoglycan synthesis</keyword>
<evidence type="ECO:0000256" key="11">
    <source>
        <dbReference type="ARBA" id="ARBA00023316"/>
    </source>
</evidence>
<evidence type="ECO:0000259" key="16">
    <source>
        <dbReference type="Pfam" id="PF00905"/>
    </source>
</evidence>
<evidence type="ECO:0000256" key="2">
    <source>
        <dbReference type="ARBA" id="ARBA00007739"/>
    </source>
</evidence>
<dbReference type="Proteomes" id="UP000183180">
    <property type="component" value="Unassembled WGS sequence"/>
</dbReference>
<comment type="catalytic activity">
    <reaction evidence="12">
        <text>Preferential cleavage: (Ac)2-L-Lys-D-Ala-|-D-Ala. Also transpeptidation of peptidyl-alanyl moieties that are N-acyl substituents of D-alanine.</text>
        <dbReference type="EC" id="3.4.16.4"/>
    </reaction>
</comment>
<dbReference type="OrthoDB" id="9766909at2"/>
<feature type="compositionally biased region" description="Gly residues" evidence="14">
    <location>
        <begin position="737"/>
        <end position="780"/>
    </location>
</feature>
<organism evidence="18 19">
    <name type="scientific">Gordonia westfalica</name>
    <dbReference type="NCBI Taxonomy" id="158898"/>
    <lineage>
        <taxon>Bacteria</taxon>
        <taxon>Bacillati</taxon>
        <taxon>Actinomycetota</taxon>
        <taxon>Actinomycetes</taxon>
        <taxon>Mycobacteriales</taxon>
        <taxon>Gordoniaceae</taxon>
        <taxon>Gordonia</taxon>
    </lineage>
</organism>
<dbReference type="PANTHER" id="PTHR32282">
    <property type="entry name" value="BINDING PROTEIN TRANSPEPTIDASE, PUTATIVE-RELATED"/>
    <property type="match status" value="1"/>
</dbReference>
<feature type="transmembrane region" description="Helical" evidence="15">
    <location>
        <begin position="41"/>
        <end position="68"/>
    </location>
</feature>
<keyword evidence="8" id="KW-0133">Cell shape</keyword>
<dbReference type="Pfam" id="PF00912">
    <property type="entry name" value="Transgly"/>
    <property type="match status" value="1"/>
</dbReference>
<dbReference type="GO" id="GO:0008955">
    <property type="term" value="F:peptidoglycan glycosyltransferase activity"/>
    <property type="evidence" value="ECO:0007669"/>
    <property type="project" value="UniProtKB-EC"/>
</dbReference>
<dbReference type="InterPro" id="IPR012338">
    <property type="entry name" value="Beta-lactam/transpept-like"/>
</dbReference>
<dbReference type="SUPFAM" id="SSF53955">
    <property type="entry name" value="Lysozyme-like"/>
    <property type="match status" value="1"/>
</dbReference>
<comment type="similarity">
    <text evidence="1">In the C-terminal section; belongs to the transpeptidase family.</text>
</comment>
<dbReference type="Gene3D" id="3.40.710.10">
    <property type="entry name" value="DD-peptidase/beta-lactamase superfamily"/>
    <property type="match status" value="1"/>
</dbReference>
<evidence type="ECO:0000256" key="12">
    <source>
        <dbReference type="ARBA" id="ARBA00034000"/>
    </source>
</evidence>
<keyword evidence="15" id="KW-0472">Membrane</keyword>
<dbReference type="GO" id="GO:0009252">
    <property type="term" value="P:peptidoglycan biosynthetic process"/>
    <property type="evidence" value="ECO:0007669"/>
    <property type="project" value="UniProtKB-KW"/>
</dbReference>
<feature type="domain" description="Glycosyl transferase family 51" evidence="17">
    <location>
        <begin position="90"/>
        <end position="274"/>
    </location>
</feature>
<sequence length="786" mass="82105">MSEAYGSSPTPRGTGPRPGRNGGGNNGRGSRQAAEMRHKRFAWALGAIGAIVPAIVLVLIVAFAFTYFTAEIPEPEVSQKATIVDTSGRTLADITQPDGNRQVVPFDEIPETMIQAIVAAEDREFWTNNGFSPRGLSRAAIGQITGNQSAGGGSTITQQYVKNAIVGDERSFDRKFKELAIAAKMNERHGWSKEKILEAYLNTIYFGRGAYGVAVATQKYFNKSITDKARAKRNPLTFEEAALLAGVIRAPSYYDPENNREATEARWRYVLSGMVATGAITKQQADNAVFPKTIKPRVSGGDETPGPNGLIKRRVLEELTSVGITEKQLQTGGLKISTTIDPQVQNGVVQAACRKNKIYKCPNGQLNGEPDDLLASVVSVDPQSGAVRGYYGGDNAGGWDLAQAGLQTGSSFKVFALVAALEQDIPLSKTYSSAPFEASGGLTVENSDGESCGTCNLATAMKMSLNTVYYRLMMDLKRGAEDVADAAHRAGVAESFGNIEKTLQEANGSPEGGVVLGQYQSRVIDMASAYATLAASGVYHEPYFVQKVVDSEGQVLFERKSEGKRVFPAKVADNVTAALEPIAAYSNGNSLYDSSLGSRPSAAKTGTVQLGDTGKNKDAWMVGYTPQLSTAVWVGTNDGTALTNYNGASIYGSGLPSQIWKAAMNSALEGKEIKEFPEPEAIGGVAGVPYEAPATTYAPSTRSRGPASAPTFEIPEQGGDGNLTLAPGVTIPIPGAPRGGGGGNSPGGADSGGADTPGGGNSPGGGGGNQPDGGGDGGGIPEPPVG</sequence>
<proteinExistence type="inferred from homology"/>
<feature type="region of interest" description="Disordered" evidence="14">
    <location>
        <begin position="696"/>
        <end position="786"/>
    </location>
</feature>
<dbReference type="STRING" id="158898.SAMN04488548_1343882"/>
<dbReference type="InterPro" id="IPR050396">
    <property type="entry name" value="Glycosyltr_51/Transpeptidase"/>
</dbReference>
<dbReference type="GO" id="GO:0006508">
    <property type="term" value="P:proteolysis"/>
    <property type="evidence" value="ECO:0007669"/>
    <property type="project" value="UniProtKB-KW"/>
</dbReference>
<evidence type="ECO:0000256" key="15">
    <source>
        <dbReference type="SAM" id="Phobius"/>
    </source>
</evidence>
<dbReference type="SUPFAM" id="SSF56601">
    <property type="entry name" value="beta-lactamase/transpeptidase-like"/>
    <property type="match status" value="1"/>
</dbReference>
<keyword evidence="15" id="KW-1133">Transmembrane helix</keyword>
<evidence type="ECO:0000256" key="10">
    <source>
        <dbReference type="ARBA" id="ARBA00023268"/>
    </source>
</evidence>
<dbReference type="AlphaFoldDB" id="A0A1H2KXF0"/>
<keyword evidence="3 18" id="KW-0121">Carboxypeptidase</keyword>
<evidence type="ECO:0000259" key="17">
    <source>
        <dbReference type="Pfam" id="PF00912"/>
    </source>
</evidence>
<dbReference type="Pfam" id="PF00905">
    <property type="entry name" value="Transpeptidase"/>
    <property type="match status" value="1"/>
</dbReference>
<dbReference type="InterPro" id="IPR036950">
    <property type="entry name" value="PBP_transglycosylase"/>
</dbReference>
<dbReference type="RefSeq" id="WP_074852409.1">
    <property type="nucleotide sequence ID" value="NZ_FNLM01000034.1"/>
</dbReference>
<evidence type="ECO:0000256" key="8">
    <source>
        <dbReference type="ARBA" id="ARBA00022960"/>
    </source>
</evidence>
<dbReference type="InterPro" id="IPR001264">
    <property type="entry name" value="Glyco_trans_51"/>
</dbReference>
<keyword evidence="11" id="KW-0961">Cell wall biogenesis/degradation</keyword>
<name>A0A1H2KXF0_9ACTN</name>
<gene>
    <name evidence="18" type="ORF">SAMN04488548_1343882</name>
</gene>